<dbReference type="Pfam" id="PF03592">
    <property type="entry name" value="Terminase_2"/>
    <property type="match status" value="1"/>
</dbReference>
<dbReference type="Proteomes" id="UP000254704">
    <property type="component" value="Unassembled WGS sequence"/>
</dbReference>
<name>A0A379EW52_9PAST</name>
<organism evidence="1 2">
    <name type="scientific">Pasteurella canis</name>
    <dbReference type="NCBI Taxonomy" id="753"/>
    <lineage>
        <taxon>Bacteria</taxon>
        <taxon>Pseudomonadati</taxon>
        <taxon>Pseudomonadota</taxon>
        <taxon>Gammaproteobacteria</taxon>
        <taxon>Pasteurellales</taxon>
        <taxon>Pasteurellaceae</taxon>
        <taxon>Pasteurella</taxon>
    </lineage>
</organism>
<dbReference type="InterPro" id="IPR038713">
    <property type="entry name" value="Terminase_Gp1_N_sf"/>
</dbReference>
<dbReference type="GO" id="GO:0051276">
    <property type="term" value="P:chromosome organization"/>
    <property type="evidence" value="ECO:0007669"/>
    <property type="project" value="InterPro"/>
</dbReference>
<dbReference type="EMBL" id="UGTV01000015">
    <property type="protein sequence ID" value="SUC10600.1"/>
    <property type="molecule type" value="Genomic_DNA"/>
</dbReference>
<dbReference type="AlphaFoldDB" id="A0A379EW52"/>
<evidence type="ECO:0000313" key="1">
    <source>
        <dbReference type="EMBL" id="SUC10600.1"/>
    </source>
</evidence>
<sequence>MFNHKLTLKQENFCLQYIETGNASEAYRQAYHAENMKPDTINRKASELLSDGKITARIGELKAVHQQRHEITVDDLIRKLEDIYQKAISGNGSLNTAVNAVMGQAKLLGLDKQTVKLETIDYPTVIELVAPDFNSVSSKEND</sequence>
<accession>A0A379EW52</accession>
<dbReference type="InterPro" id="IPR005335">
    <property type="entry name" value="Terminase_ssu"/>
</dbReference>
<dbReference type="Gene3D" id="1.10.10.1400">
    <property type="entry name" value="Terminase, small subunit, N-terminal DNA-binding domain, HTH motif"/>
    <property type="match status" value="1"/>
</dbReference>
<dbReference type="RefSeq" id="WP_115323222.1">
    <property type="nucleotide sequence ID" value="NZ_UGTV01000015.1"/>
</dbReference>
<protein>
    <submittedName>
        <fullName evidence="1">Terminase small subunit</fullName>
    </submittedName>
</protein>
<evidence type="ECO:0000313" key="2">
    <source>
        <dbReference type="Proteomes" id="UP000254704"/>
    </source>
</evidence>
<gene>
    <name evidence="1" type="ORF">NCTC11621_01663</name>
</gene>
<reference evidence="1 2" key="1">
    <citation type="submission" date="2018-06" db="EMBL/GenBank/DDBJ databases">
        <authorList>
            <consortium name="Pathogen Informatics"/>
            <person name="Doyle S."/>
        </authorList>
    </citation>
    <scope>NUCLEOTIDE SEQUENCE [LARGE SCALE GENOMIC DNA]</scope>
    <source>
        <strain evidence="1 2">NCTC11621</strain>
    </source>
</reference>
<proteinExistence type="predicted"/>